<dbReference type="InterPro" id="IPR036388">
    <property type="entry name" value="WH-like_DNA-bd_sf"/>
</dbReference>
<sequence length="177" mass="19635">MIPEVKELKNSIECLLFVSGEPLSLKKIAQIIDTDIPVVESIIKQLQDEYQERGLMILNVAGGVQMCTNPQYACWIKKLSNSPNNDKLSFGALEALAVIAYNQPVTKAEIEFVRGVNSVAQIQKLLEKRLARVVGRKDVPGHPFLYGTTKEFLKCFGLSDISYLPPISSDKKVEIVG</sequence>
<gene>
    <name evidence="5" type="primary">scpB</name>
    <name evidence="5" type="ORF">COX18_02225</name>
</gene>
<evidence type="ECO:0000256" key="2">
    <source>
        <dbReference type="ARBA" id="ARBA00022618"/>
    </source>
</evidence>
<dbReference type="InterPro" id="IPR005234">
    <property type="entry name" value="ScpB_csome_segregation"/>
</dbReference>
<dbReference type="PANTHER" id="PTHR34298">
    <property type="entry name" value="SEGREGATION AND CONDENSATION PROTEIN B"/>
    <property type="match status" value="1"/>
</dbReference>
<protein>
    <submittedName>
        <fullName evidence="5">SMC-Scp complex subunit ScpB</fullName>
    </submittedName>
</protein>
<organism evidence="5 6">
    <name type="scientific">Candidatus Desantisbacteria bacterium CG23_combo_of_CG06-09_8_20_14_all_40_23</name>
    <dbReference type="NCBI Taxonomy" id="1974550"/>
    <lineage>
        <taxon>Bacteria</taxon>
        <taxon>Candidatus Desantisiibacteriota</taxon>
    </lineage>
</organism>
<evidence type="ECO:0000256" key="1">
    <source>
        <dbReference type="ARBA" id="ARBA00022490"/>
    </source>
</evidence>
<dbReference type="Pfam" id="PF04079">
    <property type="entry name" value="SMC_ScpB"/>
    <property type="match status" value="1"/>
</dbReference>
<dbReference type="NCBIfam" id="TIGR00281">
    <property type="entry name" value="SMC-Scp complex subunit ScpB"/>
    <property type="match status" value="1"/>
</dbReference>
<keyword evidence="2" id="KW-0132">Cell division</keyword>
<dbReference type="InterPro" id="IPR036390">
    <property type="entry name" value="WH_DNA-bd_sf"/>
</dbReference>
<dbReference type="GO" id="GO:0051301">
    <property type="term" value="P:cell division"/>
    <property type="evidence" value="ECO:0007669"/>
    <property type="project" value="UniProtKB-KW"/>
</dbReference>
<keyword evidence="1" id="KW-0963">Cytoplasm</keyword>
<evidence type="ECO:0000313" key="6">
    <source>
        <dbReference type="Proteomes" id="UP000231067"/>
    </source>
</evidence>
<comment type="caution">
    <text evidence="5">The sequence shown here is derived from an EMBL/GenBank/DDBJ whole genome shotgun (WGS) entry which is preliminary data.</text>
</comment>
<proteinExistence type="predicted"/>
<dbReference type="PANTHER" id="PTHR34298:SF2">
    <property type="entry name" value="SEGREGATION AND CONDENSATION PROTEIN B"/>
    <property type="match status" value="1"/>
</dbReference>
<name>A0A2H0AAJ6_9BACT</name>
<dbReference type="AlphaFoldDB" id="A0A2H0AAJ6"/>
<reference evidence="5 6" key="1">
    <citation type="submission" date="2017-09" db="EMBL/GenBank/DDBJ databases">
        <title>Depth-based differentiation of microbial function through sediment-hosted aquifers and enrichment of novel symbionts in the deep terrestrial subsurface.</title>
        <authorList>
            <person name="Probst A.J."/>
            <person name="Ladd B."/>
            <person name="Jarett J.K."/>
            <person name="Geller-Mcgrath D.E."/>
            <person name="Sieber C.M."/>
            <person name="Emerson J.B."/>
            <person name="Anantharaman K."/>
            <person name="Thomas B.C."/>
            <person name="Malmstrom R."/>
            <person name="Stieglmeier M."/>
            <person name="Klingl A."/>
            <person name="Woyke T."/>
            <person name="Ryan C.M."/>
            <person name="Banfield J.F."/>
        </authorList>
    </citation>
    <scope>NUCLEOTIDE SEQUENCE [LARGE SCALE GENOMIC DNA]</scope>
    <source>
        <strain evidence="5">CG23_combo_of_CG06-09_8_20_14_all_40_23</strain>
    </source>
</reference>
<dbReference type="PIRSF" id="PIRSF019345">
    <property type="entry name" value="ScpB"/>
    <property type="match status" value="1"/>
</dbReference>
<evidence type="ECO:0000256" key="4">
    <source>
        <dbReference type="ARBA" id="ARBA00023306"/>
    </source>
</evidence>
<keyword evidence="3" id="KW-0159">Chromosome partition</keyword>
<dbReference type="SUPFAM" id="SSF46785">
    <property type="entry name" value="Winged helix' DNA-binding domain"/>
    <property type="match status" value="2"/>
</dbReference>
<keyword evidence="4" id="KW-0131">Cell cycle</keyword>
<dbReference type="GO" id="GO:0051304">
    <property type="term" value="P:chromosome separation"/>
    <property type="evidence" value="ECO:0007669"/>
    <property type="project" value="InterPro"/>
</dbReference>
<dbReference type="Proteomes" id="UP000231067">
    <property type="component" value="Unassembled WGS sequence"/>
</dbReference>
<dbReference type="EMBL" id="PCSH01000036">
    <property type="protein sequence ID" value="PIP41850.1"/>
    <property type="molecule type" value="Genomic_DNA"/>
</dbReference>
<evidence type="ECO:0000313" key="5">
    <source>
        <dbReference type="EMBL" id="PIP41850.1"/>
    </source>
</evidence>
<dbReference type="Gene3D" id="1.10.10.10">
    <property type="entry name" value="Winged helix-like DNA-binding domain superfamily/Winged helix DNA-binding domain"/>
    <property type="match status" value="2"/>
</dbReference>
<accession>A0A2H0AAJ6</accession>
<evidence type="ECO:0000256" key="3">
    <source>
        <dbReference type="ARBA" id="ARBA00022829"/>
    </source>
</evidence>